<dbReference type="EMBL" id="JAAMOB010000004">
    <property type="protein sequence ID" value="KAF4114652.1"/>
    <property type="molecule type" value="Genomic_DNA"/>
</dbReference>
<gene>
    <name evidence="1" type="ORF">G5714_004875</name>
</gene>
<dbReference type="AlphaFoldDB" id="A0A7J6D613"/>
<name>A0A7J6D613_9TELE</name>
<evidence type="ECO:0000313" key="2">
    <source>
        <dbReference type="Proteomes" id="UP000579812"/>
    </source>
</evidence>
<dbReference type="Proteomes" id="UP000579812">
    <property type="component" value="Unassembled WGS sequence"/>
</dbReference>
<keyword evidence="2" id="KW-1185">Reference proteome</keyword>
<reference evidence="1 2" key="1">
    <citation type="submission" date="2020-04" db="EMBL/GenBank/DDBJ databases">
        <title>Chromosome-level genome assembly of a cyprinid fish Onychostoma macrolepis by integration of Nanopore Sequencing, Bionano and Hi-C technology.</title>
        <authorList>
            <person name="Wang D."/>
        </authorList>
    </citation>
    <scope>NUCLEOTIDE SEQUENCE [LARGE SCALE GENOMIC DNA]</scope>
    <source>
        <strain evidence="1">SWU-2019</strain>
        <tissue evidence="1">Muscle</tissue>
    </source>
</reference>
<sequence>MNSSRWSHVLQHHTSVPKLLPIIPATAPLQILTRLEEGWQKPHIQPFWNLSTHPGCSSLHYAAQYDLHSTQWKQLLSTDCQRSLQIFGCRTVVVTCSLTKSKSGDYIGFDGTVFSSILRLWDWAALVENTRSRGTDVTMRSYLEQCDRPRGCLAATPPPSNPRHPKFSLRVRALGFHLVLERPAQINPNKTSRPCSPLPEGRFPSRHVDEAVHSIRDRRDAASIEGLRQGGRRSQQGSAAHQWVCGLKTSSTHLFHILCRLRCPLRGAAMKGVGRDRAP</sequence>
<evidence type="ECO:0000313" key="1">
    <source>
        <dbReference type="EMBL" id="KAF4114652.1"/>
    </source>
</evidence>
<protein>
    <submittedName>
        <fullName evidence="1">Uncharacterized protein</fullName>
    </submittedName>
</protein>
<proteinExistence type="predicted"/>
<accession>A0A7J6D613</accession>
<organism evidence="1 2">
    <name type="scientific">Onychostoma macrolepis</name>
    <dbReference type="NCBI Taxonomy" id="369639"/>
    <lineage>
        <taxon>Eukaryota</taxon>
        <taxon>Metazoa</taxon>
        <taxon>Chordata</taxon>
        <taxon>Craniata</taxon>
        <taxon>Vertebrata</taxon>
        <taxon>Euteleostomi</taxon>
        <taxon>Actinopterygii</taxon>
        <taxon>Neopterygii</taxon>
        <taxon>Teleostei</taxon>
        <taxon>Ostariophysi</taxon>
        <taxon>Cypriniformes</taxon>
        <taxon>Cyprinidae</taxon>
        <taxon>Acrossocheilinae</taxon>
        <taxon>Onychostoma</taxon>
    </lineage>
</organism>
<comment type="caution">
    <text evidence="1">The sequence shown here is derived from an EMBL/GenBank/DDBJ whole genome shotgun (WGS) entry which is preliminary data.</text>
</comment>